<evidence type="ECO:0000313" key="2">
    <source>
        <dbReference type="Proteomes" id="UP000658514"/>
    </source>
</evidence>
<sequence>MKVEVVPHDPSWRGKFEAEAKLILSALGDNIVDIHHIGSTSIPTIYAKPIIDILVQVKDIAKIDEQSSVMTALGYKNMGEFGLPGRRFFRKNNEEGIRTHHVHFFKINVAEVQRHLAFRDYMIAHPEDAIKYSDLKRELAKQYPNDIEGYVNGKDGFIKEMERKAIEWKQLLQPNSSKPNLD</sequence>
<dbReference type="Proteomes" id="UP000658514">
    <property type="component" value="Unassembled WGS sequence"/>
</dbReference>
<dbReference type="PANTHER" id="PTHR34822:SF1">
    <property type="entry name" value="GRPB FAMILY PROTEIN"/>
    <property type="match status" value="1"/>
</dbReference>
<reference evidence="1 2" key="1">
    <citation type="journal article" date="2020" name="ISME J.">
        <title>Comparative genomics reveals insights into cyanobacterial evolution and habitat adaptation.</title>
        <authorList>
            <person name="Chen M.Y."/>
            <person name="Teng W.K."/>
            <person name="Zhao L."/>
            <person name="Hu C.X."/>
            <person name="Zhou Y.K."/>
            <person name="Han B.P."/>
            <person name="Song L.R."/>
            <person name="Shu W.S."/>
        </authorList>
    </citation>
    <scope>NUCLEOTIDE SEQUENCE [LARGE SCALE GENOMIC DNA]</scope>
    <source>
        <strain evidence="1 2">FACHB-288</strain>
    </source>
</reference>
<dbReference type="EMBL" id="JACJQH010000043">
    <property type="protein sequence ID" value="MBD2198597.1"/>
    <property type="molecule type" value="Genomic_DNA"/>
</dbReference>
<dbReference type="InterPro" id="IPR043519">
    <property type="entry name" value="NT_sf"/>
</dbReference>
<proteinExistence type="predicted"/>
<evidence type="ECO:0000313" key="1">
    <source>
        <dbReference type="EMBL" id="MBD2198597.1"/>
    </source>
</evidence>
<gene>
    <name evidence="1" type="ORF">H6G24_24430</name>
</gene>
<name>A0ABR8AEY3_9CYAN</name>
<keyword evidence="2" id="KW-1185">Reference proteome</keyword>
<dbReference type="Pfam" id="PF04229">
    <property type="entry name" value="GrpB"/>
    <property type="match status" value="1"/>
</dbReference>
<dbReference type="RefSeq" id="WP_190546407.1">
    <property type="nucleotide sequence ID" value="NZ_CAWPNO010000077.1"/>
</dbReference>
<dbReference type="InterPro" id="IPR007344">
    <property type="entry name" value="GrpB/CoaE"/>
</dbReference>
<dbReference type="SUPFAM" id="SSF81301">
    <property type="entry name" value="Nucleotidyltransferase"/>
    <property type="match status" value="1"/>
</dbReference>
<organism evidence="1 2">
    <name type="scientific">Calothrix parietina FACHB-288</name>
    <dbReference type="NCBI Taxonomy" id="2692896"/>
    <lineage>
        <taxon>Bacteria</taxon>
        <taxon>Bacillati</taxon>
        <taxon>Cyanobacteriota</taxon>
        <taxon>Cyanophyceae</taxon>
        <taxon>Nostocales</taxon>
        <taxon>Calotrichaceae</taxon>
        <taxon>Calothrix</taxon>
    </lineage>
</organism>
<accession>A0ABR8AEY3</accession>
<dbReference type="PANTHER" id="PTHR34822">
    <property type="entry name" value="GRPB DOMAIN PROTEIN (AFU_ORTHOLOGUE AFUA_1G01530)"/>
    <property type="match status" value="1"/>
</dbReference>
<protein>
    <submittedName>
        <fullName evidence="1">GrpB family protein</fullName>
    </submittedName>
</protein>
<dbReference type="Gene3D" id="3.30.460.10">
    <property type="entry name" value="Beta Polymerase, domain 2"/>
    <property type="match status" value="1"/>
</dbReference>
<comment type="caution">
    <text evidence="1">The sequence shown here is derived from an EMBL/GenBank/DDBJ whole genome shotgun (WGS) entry which is preliminary data.</text>
</comment>